<dbReference type="Gene3D" id="1.20.1340.10">
    <property type="entry name" value="dopa decarboxylase, N-terminal domain"/>
    <property type="match status" value="1"/>
</dbReference>
<keyword evidence="9" id="KW-1185">Reference proteome</keyword>
<comment type="similarity">
    <text evidence="2 7">Belongs to the group II decarboxylase family.</text>
</comment>
<dbReference type="GO" id="GO:0006520">
    <property type="term" value="P:amino acid metabolic process"/>
    <property type="evidence" value="ECO:0007669"/>
    <property type="project" value="InterPro"/>
</dbReference>
<evidence type="ECO:0000256" key="7">
    <source>
        <dbReference type="RuleBase" id="RU000382"/>
    </source>
</evidence>
<dbReference type="Pfam" id="PF00282">
    <property type="entry name" value="Pyridoxal_deC"/>
    <property type="match status" value="1"/>
</dbReference>
<dbReference type="GO" id="GO:0005737">
    <property type="term" value="C:cytoplasm"/>
    <property type="evidence" value="ECO:0007669"/>
    <property type="project" value="TreeGrafter"/>
</dbReference>
<dbReference type="SUPFAM" id="SSF53383">
    <property type="entry name" value="PLP-dependent transferases"/>
    <property type="match status" value="1"/>
</dbReference>
<dbReference type="Gene3D" id="3.40.640.10">
    <property type="entry name" value="Type I PLP-dependent aspartate aminotransferase-like (Major domain)"/>
    <property type="match status" value="1"/>
</dbReference>
<dbReference type="Proteomes" id="UP000192578">
    <property type="component" value="Unassembled WGS sequence"/>
</dbReference>
<dbReference type="InterPro" id="IPR021115">
    <property type="entry name" value="Pyridoxal-P_BS"/>
</dbReference>
<dbReference type="OrthoDB" id="639767at2759"/>
<accession>A0A1W0X3G6</accession>
<evidence type="ECO:0000256" key="2">
    <source>
        <dbReference type="ARBA" id="ARBA00009533"/>
    </source>
</evidence>
<evidence type="ECO:0000256" key="4">
    <source>
        <dbReference type="ARBA" id="ARBA00022898"/>
    </source>
</evidence>
<proteinExistence type="inferred from homology"/>
<dbReference type="PRINTS" id="PR00800">
    <property type="entry name" value="YHDCRBOXLASE"/>
</dbReference>
<comment type="cofactor">
    <cofactor evidence="1 6 7">
        <name>pyridoxal 5'-phosphate</name>
        <dbReference type="ChEBI" id="CHEBI:597326"/>
    </cofactor>
</comment>
<dbReference type="InterPro" id="IPR015422">
    <property type="entry name" value="PyrdxlP-dep_Trfase_small"/>
</dbReference>
<gene>
    <name evidence="8" type="ORF">BV898_03902</name>
</gene>
<name>A0A1W0X3G6_HYPEX</name>
<dbReference type="InterPro" id="IPR002129">
    <property type="entry name" value="PyrdxlP-dep_de-COase"/>
</dbReference>
<organism evidence="8 9">
    <name type="scientific">Hypsibius exemplaris</name>
    <name type="common">Freshwater tardigrade</name>
    <dbReference type="NCBI Taxonomy" id="2072580"/>
    <lineage>
        <taxon>Eukaryota</taxon>
        <taxon>Metazoa</taxon>
        <taxon>Ecdysozoa</taxon>
        <taxon>Tardigrada</taxon>
        <taxon>Eutardigrada</taxon>
        <taxon>Parachela</taxon>
        <taxon>Hypsibioidea</taxon>
        <taxon>Hypsibiidae</taxon>
        <taxon>Hypsibius</taxon>
    </lineage>
</organism>
<dbReference type="AlphaFoldDB" id="A0A1W0X3G6"/>
<dbReference type="PANTHER" id="PTHR11999:SF70">
    <property type="entry name" value="MIP05841P"/>
    <property type="match status" value="1"/>
</dbReference>
<protein>
    <submittedName>
        <fullName evidence="8">Aromatic-L-amino-acid decarboxylase</fullName>
    </submittedName>
</protein>
<comment type="caution">
    <text evidence="8">The sequence shown here is derived from an EMBL/GenBank/DDBJ whole genome shotgun (WGS) entry which is preliminary data.</text>
</comment>
<dbReference type="PANTHER" id="PTHR11999">
    <property type="entry name" value="GROUP II PYRIDOXAL-5-PHOSPHATE DECARBOXYLASE"/>
    <property type="match status" value="1"/>
</dbReference>
<evidence type="ECO:0000313" key="9">
    <source>
        <dbReference type="Proteomes" id="UP000192578"/>
    </source>
</evidence>
<sequence>MDCEANILGETGHAVLNWIAEYWRGMRNGPPEFAPDCLPGELLAKLPLEAPSEAESFEQIIRDLDESIIPKTLSWMHPQFHAYFPSANSAASLMGDMVSGAINAIGFSWVSNPAGTELEICVIEWLARMMNLPSCFCYNAKKGGGGGGGTSGGGGGGGSGGGGGGSGGGVIIGSASEAVLQALLAARERAIANRPTENPFSVMSRLVGYTSKEAHSSVRRAGLFARVPIRLVALDKTHAMDTSALGSLIAADLKAGLIPAFVCATLGTTGVCAVDDIPAIGGICRDADIWLHVDAAYGGNALICPEYQYMANGIELADSLVVSPHKWMMVNYDCSVLWVRNHKEFTVPFAVEPAYLQHAFGGGGMPDFRHWNIPCGRRFRALKLWFVLRMHGVRDLQDGIRSQIQLGREFAQLVASDGRFQLMSESLGVVGFRLKGANKLTEDLLARISSTRCLKMIHTKISGRYIIRFVASGTRSNAMDVQYAWSVILLCVKAADQENLMPPIIERPSLGLEPRKTRRNTWHCREKDDKIRESQDSSLPSALSLLTRIAVHLDTDD</sequence>
<evidence type="ECO:0000256" key="1">
    <source>
        <dbReference type="ARBA" id="ARBA00001933"/>
    </source>
</evidence>
<dbReference type="GO" id="GO:0016831">
    <property type="term" value="F:carboxy-lyase activity"/>
    <property type="evidence" value="ECO:0007669"/>
    <property type="project" value="UniProtKB-KW"/>
</dbReference>
<keyword evidence="5 7" id="KW-0456">Lyase</keyword>
<dbReference type="EMBL" id="MTYJ01000019">
    <property type="protein sequence ID" value="OQV22055.1"/>
    <property type="molecule type" value="Genomic_DNA"/>
</dbReference>
<dbReference type="GO" id="GO:0019752">
    <property type="term" value="P:carboxylic acid metabolic process"/>
    <property type="evidence" value="ECO:0007669"/>
    <property type="project" value="InterPro"/>
</dbReference>
<dbReference type="Gene3D" id="3.90.1150.10">
    <property type="entry name" value="Aspartate Aminotransferase, domain 1"/>
    <property type="match status" value="1"/>
</dbReference>
<dbReference type="InterPro" id="IPR015421">
    <property type="entry name" value="PyrdxlP-dep_Trfase_major"/>
</dbReference>
<dbReference type="InterPro" id="IPR010977">
    <property type="entry name" value="Aromatic_deC"/>
</dbReference>
<evidence type="ECO:0000256" key="3">
    <source>
        <dbReference type="ARBA" id="ARBA00022793"/>
    </source>
</evidence>
<dbReference type="InterPro" id="IPR015424">
    <property type="entry name" value="PyrdxlP-dep_Trfase"/>
</dbReference>
<dbReference type="PROSITE" id="PS00392">
    <property type="entry name" value="DDC_GAD_HDC_YDC"/>
    <property type="match status" value="1"/>
</dbReference>
<feature type="modified residue" description="N6-(pyridoxal phosphate)lysine" evidence="6">
    <location>
        <position position="326"/>
    </location>
</feature>
<evidence type="ECO:0000313" key="8">
    <source>
        <dbReference type="EMBL" id="OQV22055.1"/>
    </source>
</evidence>
<evidence type="ECO:0000256" key="5">
    <source>
        <dbReference type="ARBA" id="ARBA00023239"/>
    </source>
</evidence>
<dbReference type="GO" id="GO:0030170">
    <property type="term" value="F:pyridoxal phosphate binding"/>
    <property type="evidence" value="ECO:0007669"/>
    <property type="project" value="InterPro"/>
</dbReference>
<reference evidence="9" key="1">
    <citation type="submission" date="2017-01" db="EMBL/GenBank/DDBJ databases">
        <title>Comparative genomics of anhydrobiosis in the tardigrade Hypsibius dujardini.</title>
        <authorList>
            <person name="Yoshida Y."/>
            <person name="Koutsovoulos G."/>
            <person name="Laetsch D."/>
            <person name="Stevens L."/>
            <person name="Kumar S."/>
            <person name="Horikawa D."/>
            <person name="Ishino K."/>
            <person name="Komine S."/>
            <person name="Tomita M."/>
            <person name="Blaxter M."/>
            <person name="Arakawa K."/>
        </authorList>
    </citation>
    <scope>NUCLEOTIDE SEQUENCE [LARGE SCALE GENOMIC DNA]</scope>
    <source>
        <strain evidence="9">Z151</strain>
    </source>
</reference>
<evidence type="ECO:0000256" key="6">
    <source>
        <dbReference type="PIRSR" id="PIRSR602129-50"/>
    </source>
</evidence>
<keyword evidence="3" id="KW-0210">Decarboxylase</keyword>
<keyword evidence="4 6" id="KW-0663">Pyridoxal phosphate</keyword>